<keyword evidence="2" id="KW-1133">Transmembrane helix</keyword>
<evidence type="ECO:0000256" key="1">
    <source>
        <dbReference type="SAM" id="MobiDB-lite"/>
    </source>
</evidence>
<dbReference type="VEuPathDB" id="FungiDB:BCV72DRAFT_303165"/>
<protein>
    <submittedName>
        <fullName evidence="3">Uncharacterized protein</fullName>
    </submittedName>
</protein>
<evidence type="ECO:0000313" key="3">
    <source>
        <dbReference type="EMBL" id="ORE09100.1"/>
    </source>
</evidence>
<dbReference type="OrthoDB" id="10286628at2759"/>
<gene>
    <name evidence="3" type="ORF">BCV72DRAFT_303165</name>
</gene>
<sequence>MQPITSYNPGRGITDDRRWSSISVVARRRHSINKRNSWKTRQKRRTFPPATQNKESDGLKQKRKKRNAGLSLYWLDGNPIFQLPPTMSSQSSSLPVAVKPPVPDRFSAICVDLEGNTTKTVYRRSRLDEVTLVYVEAGLFLFGFLFFPCWWIGALLFFKHRHIFTYLNIAFTCISLCLIVVLVVLLVWLSKEPVFILYRVIYPEKTELRCKLSI</sequence>
<accession>A0A1X0RAL6</accession>
<keyword evidence="2" id="KW-0812">Transmembrane</keyword>
<dbReference type="AlphaFoldDB" id="A0A1X0RAL6"/>
<proteinExistence type="predicted"/>
<evidence type="ECO:0000256" key="2">
    <source>
        <dbReference type="SAM" id="Phobius"/>
    </source>
</evidence>
<organism evidence="3">
    <name type="scientific">Rhizopus microsporus var. microsporus</name>
    <dbReference type="NCBI Taxonomy" id="86635"/>
    <lineage>
        <taxon>Eukaryota</taxon>
        <taxon>Fungi</taxon>
        <taxon>Fungi incertae sedis</taxon>
        <taxon>Mucoromycota</taxon>
        <taxon>Mucoromycotina</taxon>
        <taxon>Mucoromycetes</taxon>
        <taxon>Mucorales</taxon>
        <taxon>Mucorineae</taxon>
        <taxon>Rhizopodaceae</taxon>
        <taxon>Rhizopus</taxon>
    </lineage>
</organism>
<reference evidence="3" key="1">
    <citation type="journal article" date="2016" name="Proc. Natl. Acad. Sci. U.S.A.">
        <title>Lipid metabolic changes in an early divergent fungus govern the establishment of a mutualistic symbiosis with endobacteria.</title>
        <authorList>
            <person name="Lastovetsky O.A."/>
            <person name="Gaspar M.L."/>
            <person name="Mondo S.J."/>
            <person name="LaButti K.M."/>
            <person name="Sandor L."/>
            <person name="Grigoriev I.V."/>
            <person name="Henry S.A."/>
            <person name="Pawlowska T.E."/>
        </authorList>
    </citation>
    <scope>NUCLEOTIDE SEQUENCE [LARGE SCALE GENOMIC DNA]</scope>
    <source>
        <strain evidence="3">ATCC 52814</strain>
    </source>
</reference>
<keyword evidence="2" id="KW-0472">Membrane</keyword>
<dbReference type="EMBL" id="KV921880">
    <property type="protein sequence ID" value="ORE09100.1"/>
    <property type="molecule type" value="Genomic_DNA"/>
</dbReference>
<feature type="compositionally biased region" description="Basic residues" evidence="1">
    <location>
        <begin position="30"/>
        <end position="46"/>
    </location>
</feature>
<feature type="transmembrane region" description="Helical" evidence="2">
    <location>
        <begin position="163"/>
        <end position="189"/>
    </location>
</feature>
<feature type="region of interest" description="Disordered" evidence="1">
    <location>
        <begin position="30"/>
        <end position="64"/>
    </location>
</feature>
<dbReference type="Proteomes" id="UP000242414">
    <property type="component" value="Unassembled WGS sequence"/>
</dbReference>
<feature type="transmembrane region" description="Helical" evidence="2">
    <location>
        <begin position="132"/>
        <end position="157"/>
    </location>
</feature>
<name>A0A1X0RAL6_RHIZD</name>